<feature type="transmembrane region" description="Helical" evidence="1">
    <location>
        <begin position="195"/>
        <end position="215"/>
    </location>
</feature>
<name>A0A923NKD3_9FIRM</name>
<feature type="transmembrane region" description="Helical" evidence="1">
    <location>
        <begin position="61"/>
        <end position="81"/>
    </location>
</feature>
<evidence type="ECO:0000256" key="1">
    <source>
        <dbReference type="SAM" id="Phobius"/>
    </source>
</evidence>
<sequence length="265" mass="29756">MNRFFINRLIRRKLFFLSMGIGTLLCVFHVVWDVILPGNLYRETVYTKWIEALSSSELQSLFFMLLPILSAMAMAELYLADQKSGYLNVLVSRADRRRYFRSLYICNFVAGGLCILIPLAVNLYACFLVCPDRTPDLLAEGTNAVSYYGQDTLFAALYYTHPFLHVCLYLFLGFLAAGIFASFALALSFFVPSRFLVWIGPYAINYLYISLMLALTGKGNYALLSVCVQQGSQVTLKLACGVIGLWLLAVSCLYGIGVKKRVPIV</sequence>
<dbReference type="RefSeq" id="WP_187303801.1">
    <property type="nucleotide sequence ID" value="NZ_CBCTON010000003.1"/>
</dbReference>
<keyword evidence="3" id="KW-1185">Reference proteome</keyword>
<keyword evidence="1" id="KW-0812">Transmembrane</keyword>
<dbReference type="Proteomes" id="UP000602647">
    <property type="component" value="Unassembled WGS sequence"/>
</dbReference>
<keyword evidence="1" id="KW-1133">Transmembrane helix</keyword>
<evidence type="ECO:0000313" key="2">
    <source>
        <dbReference type="EMBL" id="MBC6680703.1"/>
    </source>
</evidence>
<feature type="transmembrane region" description="Helical" evidence="1">
    <location>
        <begin position="235"/>
        <end position="256"/>
    </location>
</feature>
<evidence type="ECO:0000313" key="3">
    <source>
        <dbReference type="Proteomes" id="UP000602647"/>
    </source>
</evidence>
<proteinExistence type="predicted"/>
<organism evidence="2 3">
    <name type="scientific">Zhenpiania hominis</name>
    <dbReference type="NCBI Taxonomy" id="2763644"/>
    <lineage>
        <taxon>Bacteria</taxon>
        <taxon>Bacillati</taxon>
        <taxon>Bacillota</taxon>
        <taxon>Clostridia</taxon>
        <taxon>Peptostreptococcales</taxon>
        <taxon>Anaerovoracaceae</taxon>
        <taxon>Zhenpiania</taxon>
    </lineage>
</organism>
<feature type="transmembrane region" description="Helical" evidence="1">
    <location>
        <begin position="14"/>
        <end position="32"/>
    </location>
</feature>
<keyword evidence="1" id="KW-0472">Membrane</keyword>
<feature type="transmembrane region" description="Helical" evidence="1">
    <location>
        <begin position="102"/>
        <end position="125"/>
    </location>
</feature>
<evidence type="ECO:0008006" key="4">
    <source>
        <dbReference type="Google" id="ProtNLM"/>
    </source>
</evidence>
<protein>
    <recommendedName>
        <fullName evidence="4">ABC-2 family transporter protein</fullName>
    </recommendedName>
</protein>
<dbReference type="EMBL" id="JACRYT010000017">
    <property type="protein sequence ID" value="MBC6680703.1"/>
    <property type="molecule type" value="Genomic_DNA"/>
</dbReference>
<dbReference type="AlphaFoldDB" id="A0A923NKD3"/>
<feature type="transmembrane region" description="Helical" evidence="1">
    <location>
        <begin position="163"/>
        <end position="188"/>
    </location>
</feature>
<reference evidence="2" key="1">
    <citation type="submission" date="2020-08" db="EMBL/GenBank/DDBJ databases">
        <title>Genome public.</title>
        <authorList>
            <person name="Liu C."/>
            <person name="Sun Q."/>
        </authorList>
    </citation>
    <scope>NUCLEOTIDE SEQUENCE</scope>
    <source>
        <strain evidence="2">BX12</strain>
    </source>
</reference>
<accession>A0A923NKD3</accession>
<gene>
    <name evidence="2" type="ORF">H9L42_12815</name>
</gene>
<comment type="caution">
    <text evidence="2">The sequence shown here is derived from an EMBL/GenBank/DDBJ whole genome shotgun (WGS) entry which is preliminary data.</text>
</comment>